<organism evidence="1 2">
    <name type="scientific">[Candida] jaroonii</name>
    <dbReference type="NCBI Taxonomy" id="467808"/>
    <lineage>
        <taxon>Eukaryota</taxon>
        <taxon>Fungi</taxon>
        <taxon>Dikarya</taxon>
        <taxon>Ascomycota</taxon>
        <taxon>Saccharomycotina</taxon>
        <taxon>Pichiomycetes</taxon>
        <taxon>Debaryomycetaceae</taxon>
        <taxon>Yamadazyma</taxon>
    </lineage>
</organism>
<evidence type="ECO:0000313" key="2">
    <source>
        <dbReference type="Proteomes" id="UP001152531"/>
    </source>
</evidence>
<name>A0ACA9YDK0_9ASCO</name>
<accession>A0ACA9YDK0</accession>
<sequence>MSLKVDTTTFKLNNGAEIPAIGLGTWRATEENSAYTAVKTALQNGYRHIDTAAAYGNEEEVGKAIKDSGVPREEIFITTKLWNTRHKEVEAALDESLKKLGLEYIDLYLMHWPVPTNSATGEFFIEGWSYVDTYKSLEKVYKSTKKIKTIGVSNFTIPKLQAILDDKEITTVPAVNQIELHPLFPQPKLLAFMKEHGIYAEAYSPLGSADSPLFKNEDVVSIAKKLDAEPAQVLVSWAIQRGTIVLPKSVTPSRVISNLKTLTLSEEDFATLNGLADKHGKIRTCDVPEWKAFVDDVY</sequence>
<dbReference type="EMBL" id="CALSDN010000013">
    <property type="protein sequence ID" value="CAH6723144.1"/>
    <property type="molecule type" value="Genomic_DNA"/>
</dbReference>
<gene>
    <name evidence="1" type="ORF">CLIB1444_13S01332</name>
</gene>
<protein>
    <submittedName>
        <fullName evidence="1">Reductase 1</fullName>
    </submittedName>
</protein>
<comment type="caution">
    <text evidence="1">The sequence shown here is derived from an EMBL/GenBank/DDBJ whole genome shotgun (WGS) entry which is preliminary data.</text>
</comment>
<proteinExistence type="predicted"/>
<dbReference type="Proteomes" id="UP001152531">
    <property type="component" value="Unassembled WGS sequence"/>
</dbReference>
<evidence type="ECO:0000313" key="1">
    <source>
        <dbReference type="EMBL" id="CAH6723144.1"/>
    </source>
</evidence>
<reference evidence="1" key="1">
    <citation type="submission" date="2022-06" db="EMBL/GenBank/DDBJ databases">
        <authorList>
            <person name="Legras J.-L."/>
            <person name="Devillers H."/>
            <person name="Grondin C."/>
        </authorList>
    </citation>
    <scope>NUCLEOTIDE SEQUENCE</scope>
    <source>
        <strain evidence="1">CLIB 1444</strain>
    </source>
</reference>
<keyword evidence="2" id="KW-1185">Reference proteome</keyword>